<name>A0AA39P5H0_9AGAR</name>
<dbReference type="EMBL" id="JAUEPR010000015">
    <property type="protein sequence ID" value="KAK0477937.1"/>
    <property type="molecule type" value="Genomic_DNA"/>
</dbReference>
<feature type="region of interest" description="Disordered" evidence="1">
    <location>
        <begin position="23"/>
        <end position="63"/>
    </location>
</feature>
<organism evidence="2 3">
    <name type="scientific">Armillaria novae-zelandiae</name>
    <dbReference type="NCBI Taxonomy" id="153914"/>
    <lineage>
        <taxon>Eukaryota</taxon>
        <taxon>Fungi</taxon>
        <taxon>Dikarya</taxon>
        <taxon>Basidiomycota</taxon>
        <taxon>Agaricomycotina</taxon>
        <taxon>Agaricomycetes</taxon>
        <taxon>Agaricomycetidae</taxon>
        <taxon>Agaricales</taxon>
        <taxon>Marasmiineae</taxon>
        <taxon>Physalacriaceae</taxon>
        <taxon>Armillaria</taxon>
    </lineage>
</organism>
<evidence type="ECO:0000256" key="1">
    <source>
        <dbReference type="SAM" id="MobiDB-lite"/>
    </source>
</evidence>
<evidence type="ECO:0000313" key="2">
    <source>
        <dbReference type="EMBL" id="KAK0477937.1"/>
    </source>
</evidence>
<feature type="compositionally biased region" description="Polar residues" evidence="1">
    <location>
        <begin position="29"/>
        <end position="48"/>
    </location>
</feature>
<feature type="region of interest" description="Disordered" evidence="1">
    <location>
        <begin position="140"/>
        <end position="167"/>
    </location>
</feature>
<dbReference type="Proteomes" id="UP001175227">
    <property type="component" value="Unassembled WGS sequence"/>
</dbReference>
<evidence type="ECO:0000313" key="3">
    <source>
        <dbReference type="Proteomes" id="UP001175227"/>
    </source>
</evidence>
<gene>
    <name evidence="2" type="ORF">IW261DRAFT_1594367</name>
</gene>
<sequence length="249" mass="27278">MTLSASPVEEGLLKPPLALSVTVQGGEAPSTSLQRPSQAPTVRANSPGSVAEPFLLSPSEEPPPSLAPLIGNVNIEVSSLDIRVREYFSGPPRPQPQEHVPDINGTIWRWQRYRWERDVAALNVVHPCLIAPQSEMMMPESERGITSPRLPSSASGPSSGGTTRYGLDQNPLRLSFKHKNSRPLCFVKFEDVNHWVPATAGSKIPCLCFFIVSLNCQIPCSSSNLATAVWRYLAFAISNPEPFLQFFIC</sequence>
<dbReference type="AlphaFoldDB" id="A0AA39P5H0"/>
<keyword evidence="3" id="KW-1185">Reference proteome</keyword>
<accession>A0AA39P5H0</accession>
<proteinExistence type="predicted"/>
<feature type="compositionally biased region" description="Low complexity" evidence="1">
    <location>
        <begin position="147"/>
        <end position="161"/>
    </location>
</feature>
<reference evidence="2" key="1">
    <citation type="submission" date="2023-06" db="EMBL/GenBank/DDBJ databases">
        <authorList>
            <consortium name="Lawrence Berkeley National Laboratory"/>
            <person name="Ahrendt S."/>
            <person name="Sahu N."/>
            <person name="Indic B."/>
            <person name="Wong-Bajracharya J."/>
            <person name="Merenyi Z."/>
            <person name="Ke H.-M."/>
            <person name="Monk M."/>
            <person name="Kocsube S."/>
            <person name="Drula E."/>
            <person name="Lipzen A."/>
            <person name="Balint B."/>
            <person name="Henrissat B."/>
            <person name="Andreopoulos B."/>
            <person name="Martin F.M."/>
            <person name="Harder C.B."/>
            <person name="Rigling D."/>
            <person name="Ford K.L."/>
            <person name="Foster G.D."/>
            <person name="Pangilinan J."/>
            <person name="Papanicolaou A."/>
            <person name="Barry K."/>
            <person name="LaButti K."/>
            <person name="Viragh M."/>
            <person name="Koriabine M."/>
            <person name="Yan M."/>
            <person name="Riley R."/>
            <person name="Champramary S."/>
            <person name="Plett K.L."/>
            <person name="Tsai I.J."/>
            <person name="Slot J."/>
            <person name="Sipos G."/>
            <person name="Plett J."/>
            <person name="Nagy L.G."/>
            <person name="Grigoriev I.V."/>
        </authorList>
    </citation>
    <scope>NUCLEOTIDE SEQUENCE</scope>
    <source>
        <strain evidence="2">ICMP 16352</strain>
    </source>
</reference>
<comment type="caution">
    <text evidence="2">The sequence shown here is derived from an EMBL/GenBank/DDBJ whole genome shotgun (WGS) entry which is preliminary data.</text>
</comment>
<protein>
    <submittedName>
        <fullName evidence="2">Uncharacterized protein</fullName>
    </submittedName>
</protein>